<name>A0A2R4XH29_9BURK</name>
<organism evidence="2 3">
    <name type="scientific">Orrella marina</name>
    <dbReference type="NCBI Taxonomy" id="2163011"/>
    <lineage>
        <taxon>Bacteria</taxon>
        <taxon>Pseudomonadati</taxon>
        <taxon>Pseudomonadota</taxon>
        <taxon>Betaproteobacteria</taxon>
        <taxon>Burkholderiales</taxon>
        <taxon>Alcaligenaceae</taxon>
        <taxon>Orrella</taxon>
    </lineage>
</organism>
<gene>
    <name evidence="2" type="ORF">DBV39_03920</name>
</gene>
<keyword evidence="3" id="KW-1185">Reference proteome</keyword>
<proteinExistence type="predicted"/>
<dbReference type="EMBL" id="CP028901">
    <property type="protein sequence ID" value="AWB33003.1"/>
    <property type="molecule type" value="Genomic_DNA"/>
</dbReference>
<dbReference type="KEGG" id="boz:DBV39_03920"/>
<evidence type="ECO:0000313" key="2">
    <source>
        <dbReference type="EMBL" id="AWB33003.1"/>
    </source>
</evidence>
<feature type="region of interest" description="Disordered" evidence="1">
    <location>
        <begin position="35"/>
        <end position="69"/>
    </location>
</feature>
<protein>
    <submittedName>
        <fullName evidence="2">Uncharacterized protein</fullName>
    </submittedName>
</protein>
<evidence type="ECO:0000256" key="1">
    <source>
        <dbReference type="SAM" id="MobiDB-lite"/>
    </source>
</evidence>
<sequence>MLRSGEVVVGNVTLHSLHKLRSPRGLLTRSTGKEIKRQAGKGRQPARWSSGSGSGRKARVLTGHGAVVG</sequence>
<evidence type="ECO:0000313" key="3">
    <source>
        <dbReference type="Proteomes" id="UP000244571"/>
    </source>
</evidence>
<reference evidence="2 3" key="1">
    <citation type="submission" date="2018-04" db="EMBL/GenBank/DDBJ databases">
        <title>Bordetella sp. HZ20 isolated from seawater.</title>
        <authorList>
            <person name="Sun C."/>
        </authorList>
    </citation>
    <scope>NUCLEOTIDE SEQUENCE [LARGE SCALE GENOMIC DNA]</scope>
    <source>
        <strain evidence="2 3">HZ20</strain>
    </source>
</reference>
<accession>A0A2R4XH29</accession>
<dbReference type="AlphaFoldDB" id="A0A2R4XH29"/>
<dbReference type="Proteomes" id="UP000244571">
    <property type="component" value="Chromosome"/>
</dbReference>